<dbReference type="Proteomes" id="UP000268014">
    <property type="component" value="Unassembled WGS sequence"/>
</dbReference>
<evidence type="ECO:0000313" key="3">
    <source>
        <dbReference type="WBParaSite" id="HPLM_0000213601-mRNA-1"/>
    </source>
</evidence>
<protein>
    <submittedName>
        <fullName evidence="1 3">Uncharacterized protein</fullName>
    </submittedName>
</protein>
<evidence type="ECO:0000313" key="2">
    <source>
        <dbReference type="Proteomes" id="UP000268014"/>
    </source>
</evidence>
<accession>A0A0N4VXW6</accession>
<name>A0A0N4VXW6_HAEPC</name>
<dbReference type="WBParaSite" id="HPLM_0000213601-mRNA-1">
    <property type="protein sequence ID" value="HPLM_0000213601-mRNA-1"/>
    <property type="gene ID" value="HPLM_0000213601"/>
</dbReference>
<dbReference type="EMBL" id="UZAF01003817">
    <property type="protein sequence ID" value="VDO13126.1"/>
    <property type="molecule type" value="Genomic_DNA"/>
</dbReference>
<gene>
    <name evidence="1" type="ORF">HPLM_LOCUS2133</name>
</gene>
<evidence type="ECO:0000313" key="1">
    <source>
        <dbReference type="EMBL" id="VDO13126.1"/>
    </source>
</evidence>
<reference evidence="3" key="1">
    <citation type="submission" date="2017-02" db="UniProtKB">
        <authorList>
            <consortium name="WormBaseParasite"/>
        </authorList>
    </citation>
    <scope>IDENTIFICATION</scope>
</reference>
<proteinExistence type="predicted"/>
<dbReference type="AlphaFoldDB" id="A0A0N4VXW6"/>
<organism evidence="3">
    <name type="scientific">Haemonchus placei</name>
    <name type="common">Barber's pole worm</name>
    <dbReference type="NCBI Taxonomy" id="6290"/>
    <lineage>
        <taxon>Eukaryota</taxon>
        <taxon>Metazoa</taxon>
        <taxon>Ecdysozoa</taxon>
        <taxon>Nematoda</taxon>
        <taxon>Chromadorea</taxon>
        <taxon>Rhabditida</taxon>
        <taxon>Rhabditina</taxon>
        <taxon>Rhabditomorpha</taxon>
        <taxon>Strongyloidea</taxon>
        <taxon>Trichostrongylidae</taxon>
        <taxon>Haemonchus</taxon>
    </lineage>
</organism>
<sequence length="109" mass="11756">MCQSPANERSEKAVNVECAVTAIASPRHSRPLRRGGHGGGGGGGGCGGTPAVRVYPNLHPTITLNLCVFSRFSSAHVRYRSQGLSVHRHNRLSNPPPRHVRYLSYTANK</sequence>
<keyword evidence="2" id="KW-1185">Reference proteome</keyword>
<reference evidence="1 2" key="2">
    <citation type="submission" date="2018-11" db="EMBL/GenBank/DDBJ databases">
        <authorList>
            <consortium name="Pathogen Informatics"/>
        </authorList>
    </citation>
    <scope>NUCLEOTIDE SEQUENCE [LARGE SCALE GENOMIC DNA]</scope>
    <source>
        <strain evidence="1 2">MHpl1</strain>
    </source>
</reference>